<dbReference type="Pfam" id="PF00005">
    <property type="entry name" value="ABC_tran"/>
    <property type="match status" value="1"/>
</dbReference>
<dbReference type="PROSITE" id="PS00211">
    <property type="entry name" value="ABC_TRANSPORTER_1"/>
    <property type="match status" value="1"/>
</dbReference>
<evidence type="ECO:0000313" key="5">
    <source>
        <dbReference type="EMBL" id="AMC93754.1"/>
    </source>
</evidence>
<keyword evidence="2" id="KW-0547">Nucleotide-binding</keyword>
<organism evidence="5 6">
    <name type="scientific">Erysipelothrix larvae</name>
    <dbReference type="NCBI Taxonomy" id="1514105"/>
    <lineage>
        <taxon>Bacteria</taxon>
        <taxon>Bacillati</taxon>
        <taxon>Bacillota</taxon>
        <taxon>Erysipelotrichia</taxon>
        <taxon>Erysipelotrichales</taxon>
        <taxon>Erysipelotrichaceae</taxon>
        <taxon>Erysipelothrix</taxon>
    </lineage>
</organism>
<dbReference type="KEGG" id="erl:AOC36_07075"/>
<dbReference type="SMART" id="SM00382">
    <property type="entry name" value="AAA"/>
    <property type="match status" value="1"/>
</dbReference>
<proteinExistence type="predicted"/>
<dbReference type="PROSITE" id="PS50893">
    <property type="entry name" value="ABC_TRANSPORTER_2"/>
    <property type="match status" value="1"/>
</dbReference>
<dbReference type="InterPro" id="IPR051782">
    <property type="entry name" value="ABC_Transporter_VariousFunc"/>
</dbReference>
<reference evidence="5 6" key="1">
    <citation type="submission" date="2015-10" db="EMBL/GenBank/DDBJ databases">
        <title>Erysipelothrix larvae sp. LV19 isolated from the larval gut of the rhinoceros beetle, Trypoxylus dichotomus.</title>
        <authorList>
            <person name="Lim S."/>
            <person name="Kim B.-C."/>
        </authorList>
    </citation>
    <scope>NUCLEOTIDE SEQUENCE [LARGE SCALE GENOMIC DNA]</scope>
    <source>
        <strain evidence="5 6">LV19</strain>
    </source>
</reference>
<evidence type="ECO:0000259" key="4">
    <source>
        <dbReference type="PROSITE" id="PS50893"/>
    </source>
</evidence>
<dbReference type="InterPro" id="IPR017871">
    <property type="entry name" value="ABC_transporter-like_CS"/>
</dbReference>
<dbReference type="STRING" id="1514105.AOC36_07075"/>
<dbReference type="InterPro" id="IPR027417">
    <property type="entry name" value="P-loop_NTPase"/>
</dbReference>
<dbReference type="SUPFAM" id="SSF52540">
    <property type="entry name" value="P-loop containing nucleoside triphosphate hydrolases"/>
    <property type="match status" value="1"/>
</dbReference>
<dbReference type="AlphaFoldDB" id="A0A0X8H0I1"/>
<dbReference type="GO" id="GO:0016887">
    <property type="term" value="F:ATP hydrolysis activity"/>
    <property type="evidence" value="ECO:0007669"/>
    <property type="project" value="InterPro"/>
</dbReference>
<dbReference type="CDD" id="cd03230">
    <property type="entry name" value="ABC_DR_subfamily_A"/>
    <property type="match status" value="1"/>
</dbReference>
<dbReference type="GO" id="GO:0005524">
    <property type="term" value="F:ATP binding"/>
    <property type="evidence" value="ECO:0007669"/>
    <property type="project" value="UniProtKB-KW"/>
</dbReference>
<keyword evidence="6" id="KW-1185">Reference proteome</keyword>
<feature type="domain" description="ABC transporter" evidence="4">
    <location>
        <begin position="3"/>
        <end position="227"/>
    </location>
</feature>
<keyword evidence="3 5" id="KW-0067">ATP-binding</keyword>
<dbReference type="Proteomes" id="UP000063781">
    <property type="component" value="Chromosome"/>
</dbReference>
<sequence>MKLNVYDLHKSFGTKVVLDGVNASFEQGKIYALLGRNGSGKTTFFNCVSQEIPFDSGTITLEPHETLTPQDVGYVYATPTLPEFLTGYEFLAFFCDINKDKGLDRKDINTYFDKIQFDIDDRHKLIKEYSLGMRNKLQMISILMLKPKVLFLDEPLTSFDVVASVEMKKLLVSIKESCIMILATHVLQIAKDICDEVVILHHGTTKMLSHDAISDPNFEDEILEMLSEPHEKQTSNV</sequence>
<dbReference type="InterPro" id="IPR003439">
    <property type="entry name" value="ABC_transporter-like_ATP-bd"/>
</dbReference>
<dbReference type="OrthoDB" id="1689883at2"/>
<accession>A0A0X8H0I1</accession>
<dbReference type="Gene3D" id="3.40.50.300">
    <property type="entry name" value="P-loop containing nucleotide triphosphate hydrolases"/>
    <property type="match status" value="1"/>
</dbReference>
<keyword evidence="1" id="KW-0813">Transport</keyword>
<dbReference type="PANTHER" id="PTHR42939:SF1">
    <property type="entry name" value="ABC TRANSPORTER ATP-BINDING PROTEIN ALBC-RELATED"/>
    <property type="match status" value="1"/>
</dbReference>
<dbReference type="InterPro" id="IPR003593">
    <property type="entry name" value="AAA+_ATPase"/>
</dbReference>
<evidence type="ECO:0000256" key="3">
    <source>
        <dbReference type="ARBA" id="ARBA00022840"/>
    </source>
</evidence>
<dbReference type="RefSeq" id="WP_067632834.1">
    <property type="nucleotide sequence ID" value="NZ_CP013213.1"/>
</dbReference>
<evidence type="ECO:0000256" key="1">
    <source>
        <dbReference type="ARBA" id="ARBA00022448"/>
    </source>
</evidence>
<evidence type="ECO:0000313" key="6">
    <source>
        <dbReference type="Proteomes" id="UP000063781"/>
    </source>
</evidence>
<protein>
    <submittedName>
        <fullName evidence="5">ABC transporter ATP-binding protein</fullName>
    </submittedName>
</protein>
<dbReference type="PANTHER" id="PTHR42939">
    <property type="entry name" value="ABC TRANSPORTER ATP-BINDING PROTEIN ALBC-RELATED"/>
    <property type="match status" value="1"/>
</dbReference>
<dbReference type="EMBL" id="CP013213">
    <property type="protein sequence ID" value="AMC93754.1"/>
    <property type="molecule type" value="Genomic_DNA"/>
</dbReference>
<gene>
    <name evidence="5" type="ORF">AOC36_07075</name>
</gene>
<evidence type="ECO:0000256" key="2">
    <source>
        <dbReference type="ARBA" id="ARBA00022741"/>
    </source>
</evidence>
<name>A0A0X8H0I1_9FIRM</name>